<evidence type="ECO:0000313" key="2">
    <source>
        <dbReference type="EMBL" id="QOR61660.1"/>
    </source>
</evidence>
<evidence type="ECO:0000259" key="1">
    <source>
        <dbReference type="Pfam" id="PF01592"/>
    </source>
</evidence>
<protein>
    <submittedName>
        <fullName evidence="2">Iron-sulfur cluster assembly scaffold protein</fullName>
    </submittedName>
</protein>
<proteinExistence type="predicted"/>
<dbReference type="GO" id="GO:0051536">
    <property type="term" value="F:iron-sulfur cluster binding"/>
    <property type="evidence" value="ECO:0007669"/>
    <property type="project" value="InterPro"/>
</dbReference>
<dbReference type="GO" id="GO:0005506">
    <property type="term" value="F:iron ion binding"/>
    <property type="evidence" value="ECO:0007669"/>
    <property type="project" value="InterPro"/>
</dbReference>
<dbReference type="GO" id="GO:0016226">
    <property type="term" value="P:iron-sulfur cluster assembly"/>
    <property type="evidence" value="ECO:0007669"/>
    <property type="project" value="InterPro"/>
</dbReference>
<dbReference type="InterPro" id="IPR002871">
    <property type="entry name" value="NIF_FeS_clus_asmbl_NifU_N"/>
</dbReference>
<dbReference type="AlphaFoldDB" id="A0A7M1S5L3"/>
<dbReference type="KEGG" id="sinu:IMZ28_09500"/>
<organism evidence="2 3">
    <name type="scientific">Sulfurovum indicum</name>
    <dbReference type="NCBI Taxonomy" id="2779528"/>
    <lineage>
        <taxon>Bacteria</taxon>
        <taxon>Pseudomonadati</taxon>
        <taxon>Campylobacterota</taxon>
        <taxon>Epsilonproteobacteria</taxon>
        <taxon>Campylobacterales</taxon>
        <taxon>Sulfurovaceae</taxon>
        <taxon>Sulfurovum</taxon>
    </lineage>
</organism>
<sequence length="160" mass="18275">MITEEDLKAHGYNVNSEQTKVLNEHYHDPKNRWALKEYNARGIGRNPDNYGQVDMYVLVNESEEIDNVGYEFNGCPTIAFSASIFTEEIKGILLEEAFLMTQASLEEMAAKDNCEECTAMILVAFLAAYENYRNRQKGMGEEFVLKMIETSLRYSEQSCG</sequence>
<evidence type="ECO:0000313" key="3">
    <source>
        <dbReference type="Proteomes" id="UP000595074"/>
    </source>
</evidence>
<dbReference type="SUPFAM" id="SSF82649">
    <property type="entry name" value="SufE/NifU"/>
    <property type="match status" value="1"/>
</dbReference>
<dbReference type="Pfam" id="PF01592">
    <property type="entry name" value="NifU_N"/>
    <property type="match status" value="1"/>
</dbReference>
<feature type="domain" description="NIF system FeS cluster assembly NifU N-terminal" evidence="1">
    <location>
        <begin position="19"/>
        <end position="137"/>
    </location>
</feature>
<dbReference type="EMBL" id="CP063164">
    <property type="protein sequence ID" value="QOR61660.1"/>
    <property type="molecule type" value="Genomic_DNA"/>
</dbReference>
<keyword evidence="3" id="KW-1185">Reference proteome</keyword>
<reference evidence="2 3" key="1">
    <citation type="submission" date="2020-10" db="EMBL/GenBank/DDBJ databases">
        <title>The genome of sulfurovum sp.</title>
        <authorList>
            <person name="Xie S."/>
            <person name="Shao Z."/>
            <person name="Jiang L."/>
        </authorList>
    </citation>
    <scope>NUCLEOTIDE SEQUENCE [LARGE SCALE GENOMIC DNA]</scope>
    <source>
        <strain evidence="2 3">ST-419</strain>
    </source>
</reference>
<dbReference type="Proteomes" id="UP000595074">
    <property type="component" value="Chromosome"/>
</dbReference>
<name>A0A7M1S5L3_9BACT</name>
<dbReference type="Gene3D" id="3.90.1010.10">
    <property type="match status" value="1"/>
</dbReference>
<dbReference type="RefSeq" id="WP_197548368.1">
    <property type="nucleotide sequence ID" value="NZ_CP063164.1"/>
</dbReference>
<accession>A0A7M1S5L3</accession>
<gene>
    <name evidence="2" type="ORF">IMZ28_09500</name>
</gene>